<protein>
    <submittedName>
        <fullName evidence="4">RCG43452</fullName>
    </submittedName>
</protein>
<feature type="coiled-coil region" evidence="1">
    <location>
        <begin position="15"/>
        <end position="52"/>
    </location>
</feature>
<evidence type="ECO:0000256" key="2">
    <source>
        <dbReference type="SAM" id="MobiDB-lite"/>
    </source>
</evidence>
<dbReference type="Pfam" id="PF23735">
    <property type="entry name" value="KIF9"/>
    <property type="match status" value="1"/>
</dbReference>
<evidence type="ECO:0000259" key="3">
    <source>
        <dbReference type="Pfam" id="PF23735"/>
    </source>
</evidence>
<evidence type="ECO:0000313" key="5">
    <source>
        <dbReference type="Proteomes" id="UP000234681"/>
    </source>
</evidence>
<proteinExistence type="predicted"/>
<feature type="domain" description="Kinesin-like protein KIF6/9 C-terminal" evidence="3">
    <location>
        <begin position="5"/>
        <end position="69"/>
    </location>
</feature>
<evidence type="ECO:0000256" key="1">
    <source>
        <dbReference type="SAM" id="Coils"/>
    </source>
</evidence>
<feature type="region of interest" description="Disordered" evidence="2">
    <location>
        <begin position="71"/>
        <end position="107"/>
    </location>
</feature>
<dbReference type="EMBL" id="CH473987">
    <property type="protein sequence ID" value="EDM18961.1"/>
    <property type="molecule type" value="Genomic_DNA"/>
</dbReference>
<gene>
    <name evidence="4" type="ORF">rCG_43452</name>
</gene>
<evidence type="ECO:0000313" key="4">
    <source>
        <dbReference type="EMBL" id="EDM18961.1"/>
    </source>
</evidence>
<dbReference type="InterPro" id="IPR056524">
    <property type="entry name" value="KIF6/9_C"/>
</dbReference>
<reference evidence="4 5" key="1">
    <citation type="submission" date="2005-09" db="EMBL/GenBank/DDBJ databases">
        <authorList>
            <person name="Mural R.J."/>
            <person name="Li P.W."/>
            <person name="Adams M.D."/>
            <person name="Amanatides P.G."/>
            <person name="Baden-Tillson H."/>
            <person name="Barnstead M."/>
            <person name="Chin S.H."/>
            <person name="Dew I."/>
            <person name="Evans C.A."/>
            <person name="Ferriera S."/>
            <person name="Flanigan M."/>
            <person name="Fosler C."/>
            <person name="Glodek A."/>
            <person name="Gu Z."/>
            <person name="Holt R.A."/>
            <person name="Jennings D."/>
            <person name="Kraft C.L."/>
            <person name="Lu F."/>
            <person name="Nguyen T."/>
            <person name="Nusskern D.R."/>
            <person name="Pfannkoch C.M."/>
            <person name="Sitter C."/>
            <person name="Sutton G.G."/>
            <person name="Venter J.C."/>
            <person name="Wang Z."/>
            <person name="Woodage T."/>
            <person name="Zheng X.H."/>
            <person name="Zhong F."/>
        </authorList>
    </citation>
    <scope>NUCLEOTIDE SEQUENCE [LARGE SCALE GENOMIC DNA]</scope>
    <source>
        <strain>BN</strain>
        <strain evidence="5">Sprague-Dawley</strain>
    </source>
</reference>
<keyword evidence="1" id="KW-0175">Coiled coil</keyword>
<sequence>MAPPSTPDPQEQKLRAQLEEEKSRYKTTFMRLKALKVEIEHLQLLMDKAKLKLQKEFEAWWAEEASSLQVNSPATNLQDAAKPFPQQDQTQLLSKKSHPVQAAGFLR</sequence>
<feature type="non-terminal residue" evidence="4">
    <location>
        <position position="107"/>
    </location>
</feature>
<accession>A6JIC1</accession>
<organism evidence="4 5">
    <name type="scientific">Rattus norvegicus</name>
    <name type="common">Rat</name>
    <dbReference type="NCBI Taxonomy" id="10116"/>
    <lineage>
        <taxon>Eukaryota</taxon>
        <taxon>Metazoa</taxon>
        <taxon>Chordata</taxon>
        <taxon>Craniata</taxon>
        <taxon>Vertebrata</taxon>
        <taxon>Euteleostomi</taxon>
        <taxon>Mammalia</taxon>
        <taxon>Eutheria</taxon>
        <taxon>Euarchontoglires</taxon>
        <taxon>Glires</taxon>
        <taxon>Rodentia</taxon>
        <taxon>Myomorpha</taxon>
        <taxon>Muroidea</taxon>
        <taxon>Muridae</taxon>
        <taxon>Murinae</taxon>
        <taxon>Rattus</taxon>
    </lineage>
</organism>
<name>A6JIC1_RAT</name>
<dbReference type="Proteomes" id="UP000234681">
    <property type="component" value="Chromosome 9"/>
</dbReference>
<dbReference type="AlphaFoldDB" id="A6JIC1"/>